<name>A0A375YDW5_MYCPF</name>
<dbReference type="Proteomes" id="UP000252008">
    <property type="component" value="Unassembled WGS sequence"/>
</dbReference>
<reference evidence="9 10" key="1">
    <citation type="submission" date="2018-05" db="EMBL/GenBank/DDBJ databases">
        <authorList>
            <consortium name="IHU Genomes"/>
        </authorList>
    </citation>
    <scope>NUCLEOTIDE SEQUENCE [LARGE SCALE GENOMIC DNA]</scope>
    <source>
        <strain evidence="9 10">P7335</strain>
    </source>
</reference>
<dbReference type="NCBIfam" id="TIGR03923">
    <property type="entry name" value="T7SS_EccE"/>
    <property type="match status" value="1"/>
</dbReference>
<keyword evidence="10" id="KW-1185">Reference proteome</keyword>
<dbReference type="InterPro" id="IPR021368">
    <property type="entry name" value="T7SS_EccE"/>
</dbReference>
<dbReference type="STRING" id="39692.BST38_16470"/>
<dbReference type="GO" id="GO:0005886">
    <property type="term" value="C:plasma membrane"/>
    <property type="evidence" value="ECO:0007669"/>
    <property type="project" value="UniProtKB-SubCell"/>
</dbReference>
<keyword evidence="5 7" id="KW-1133">Transmembrane helix</keyword>
<evidence type="ECO:0000256" key="1">
    <source>
        <dbReference type="ARBA" id="ARBA00004236"/>
    </source>
</evidence>
<protein>
    <submittedName>
        <fullName evidence="9">ESX-1 secretion system protein EccE1</fullName>
    </submittedName>
</protein>
<feature type="domain" description="Type VII secretion system protein EccE" evidence="8">
    <location>
        <begin position="180"/>
        <end position="269"/>
    </location>
</feature>
<comment type="similarity">
    <text evidence="2">Belongs to the EccE family.</text>
</comment>
<evidence type="ECO:0000313" key="9">
    <source>
        <dbReference type="EMBL" id="SRX79301.1"/>
    </source>
</evidence>
<evidence type="ECO:0000256" key="2">
    <source>
        <dbReference type="ARBA" id="ARBA00007759"/>
    </source>
</evidence>
<gene>
    <name evidence="9" type="primary">eccE1</name>
    <name evidence="9" type="ORF">MPP7335_01038</name>
</gene>
<accession>A0A375YDW5</accession>
<keyword evidence="6 7" id="KW-0472">Membrane</keyword>
<comment type="subcellular location">
    <subcellularLocation>
        <location evidence="1">Cell membrane</location>
    </subcellularLocation>
</comment>
<evidence type="ECO:0000256" key="7">
    <source>
        <dbReference type="SAM" id="Phobius"/>
    </source>
</evidence>
<dbReference type="RefSeq" id="WP_083144405.1">
    <property type="nucleotide sequence ID" value="NZ_MVID01000014.1"/>
</dbReference>
<proteinExistence type="inferred from homology"/>
<keyword evidence="4 7" id="KW-0812">Transmembrane</keyword>
<evidence type="ECO:0000256" key="5">
    <source>
        <dbReference type="ARBA" id="ARBA00022989"/>
    </source>
</evidence>
<organism evidence="9 10">
    <name type="scientific">Mycolicibacterium parafortuitum</name>
    <name type="common">Mycobacterium parafortuitum</name>
    <dbReference type="NCBI Taxonomy" id="39692"/>
    <lineage>
        <taxon>Bacteria</taxon>
        <taxon>Bacillati</taxon>
        <taxon>Actinomycetota</taxon>
        <taxon>Actinomycetes</taxon>
        <taxon>Mycobacteriales</taxon>
        <taxon>Mycobacteriaceae</taxon>
        <taxon>Mycolicibacterium</taxon>
    </lineage>
</organism>
<feature type="transmembrane region" description="Helical" evidence="7">
    <location>
        <begin position="12"/>
        <end position="31"/>
    </location>
</feature>
<evidence type="ECO:0000256" key="6">
    <source>
        <dbReference type="ARBA" id="ARBA00023136"/>
    </source>
</evidence>
<dbReference type="Pfam" id="PF11203">
    <property type="entry name" value="EccE"/>
    <property type="match status" value="1"/>
</dbReference>
<dbReference type="AlphaFoldDB" id="A0A375YDW5"/>
<dbReference type="EMBL" id="UEGS01000001">
    <property type="protein sequence ID" value="SRX79301.1"/>
    <property type="molecule type" value="Genomic_DNA"/>
</dbReference>
<keyword evidence="3" id="KW-1003">Cell membrane</keyword>
<evidence type="ECO:0000259" key="8">
    <source>
        <dbReference type="Pfam" id="PF11203"/>
    </source>
</evidence>
<sequence length="465" mass="50448">MSRFASIFGLKFTTGHALWAAVLIPACILILAPLDLMWLGVALAVLLALSAFVTIRGRRVSGWVAALFAWRRRHKQPPPTPSESAVGATVLPGDHVALRWQHGYLVSAIELIPRPFTPTVIVNGSAATDDVIDTRLLENLLTAHCPDLEADVVSAGYRVGRTAPAALVGLYEQVVGPYPAPANRRTWIVLRADPDKTRKSALRRDAGVSGLAQYLVSSTTRIADQLAGSGVDGRPARSFTDFDHATDISFERETWSMVKGRSTFTAAYHAPGGPDVWWSARADHTLTRVRIMPGTAPTTTVLLTTLANPSTPRGFSCLYGGQRAALLGESPVSDRHHELPVGSAGVLVGETADRYPVYMPFDDIDVSINLGNARLFTQFVVRAAAAGANVTLLPQFREFAGFVNAGIGPVPKVSWPQATTYLRPHPGVGRVMLRDSYIATPRHKQLPIRLINPREESRYQMALES</sequence>
<evidence type="ECO:0000256" key="4">
    <source>
        <dbReference type="ARBA" id="ARBA00022692"/>
    </source>
</evidence>
<dbReference type="InterPro" id="IPR050051">
    <property type="entry name" value="EccE_dom"/>
</dbReference>
<evidence type="ECO:0000313" key="10">
    <source>
        <dbReference type="Proteomes" id="UP000252008"/>
    </source>
</evidence>
<feature type="transmembrane region" description="Helical" evidence="7">
    <location>
        <begin position="37"/>
        <end position="55"/>
    </location>
</feature>
<evidence type="ECO:0000256" key="3">
    <source>
        <dbReference type="ARBA" id="ARBA00022475"/>
    </source>
</evidence>